<organism evidence="1 2">
    <name type="scientific">Anas platyrhynchos</name>
    <name type="common">Mallard</name>
    <name type="synonym">Anas boschas</name>
    <dbReference type="NCBI Taxonomy" id="8839"/>
    <lineage>
        <taxon>Eukaryota</taxon>
        <taxon>Metazoa</taxon>
        <taxon>Chordata</taxon>
        <taxon>Craniata</taxon>
        <taxon>Vertebrata</taxon>
        <taxon>Euteleostomi</taxon>
        <taxon>Archelosauria</taxon>
        <taxon>Archosauria</taxon>
        <taxon>Dinosauria</taxon>
        <taxon>Saurischia</taxon>
        <taxon>Theropoda</taxon>
        <taxon>Coelurosauria</taxon>
        <taxon>Aves</taxon>
        <taxon>Neognathae</taxon>
        <taxon>Galloanserae</taxon>
        <taxon>Anseriformes</taxon>
        <taxon>Anatidae</taxon>
        <taxon>Anatinae</taxon>
        <taxon>Anas</taxon>
    </lineage>
</organism>
<dbReference type="EMBL" id="KB743562">
    <property type="protein sequence ID" value="EOA98039.1"/>
    <property type="molecule type" value="Genomic_DNA"/>
</dbReference>
<keyword evidence="2" id="KW-1185">Reference proteome</keyword>
<name>R0L9B2_ANAPL</name>
<reference evidence="2" key="1">
    <citation type="journal article" date="2013" name="Nat. Genet.">
        <title>The duck genome and transcriptome provide insight into an avian influenza virus reservoir species.</title>
        <authorList>
            <person name="Huang Y."/>
            <person name="Li Y."/>
            <person name="Burt D.W."/>
            <person name="Chen H."/>
            <person name="Zhang Y."/>
            <person name="Qian W."/>
            <person name="Kim H."/>
            <person name="Gan S."/>
            <person name="Zhao Y."/>
            <person name="Li J."/>
            <person name="Yi K."/>
            <person name="Feng H."/>
            <person name="Zhu P."/>
            <person name="Li B."/>
            <person name="Liu Q."/>
            <person name="Fairley S."/>
            <person name="Magor K.E."/>
            <person name="Du Z."/>
            <person name="Hu X."/>
            <person name="Goodman L."/>
            <person name="Tafer H."/>
            <person name="Vignal A."/>
            <person name="Lee T."/>
            <person name="Kim K.W."/>
            <person name="Sheng Z."/>
            <person name="An Y."/>
            <person name="Searle S."/>
            <person name="Herrero J."/>
            <person name="Groenen M.A."/>
            <person name="Crooijmans R.P."/>
            <person name="Faraut T."/>
            <person name="Cai Q."/>
            <person name="Webster R.G."/>
            <person name="Aldridge J.R."/>
            <person name="Warren W.C."/>
            <person name="Bartschat S."/>
            <person name="Kehr S."/>
            <person name="Marz M."/>
            <person name="Stadler P.F."/>
            <person name="Smith J."/>
            <person name="Kraus R.H."/>
            <person name="Zhao Y."/>
            <person name="Ren L."/>
            <person name="Fei J."/>
            <person name="Morisson M."/>
            <person name="Kaiser P."/>
            <person name="Griffin D.K."/>
            <person name="Rao M."/>
            <person name="Pitel F."/>
            <person name="Wang J."/>
            <person name="Li N."/>
        </authorList>
    </citation>
    <scope>NUCLEOTIDE SEQUENCE [LARGE SCALE GENOMIC DNA]</scope>
</reference>
<gene>
    <name evidence="1" type="ORF">Anapl_06081</name>
</gene>
<dbReference type="Proteomes" id="UP000296049">
    <property type="component" value="Unassembled WGS sequence"/>
</dbReference>
<evidence type="ECO:0000313" key="1">
    <source>
        <dbReference type="EMBL" id="EOA98039.1"/>
    </source>
</evidence>
<dbReference type="AlphaFoldDB" id="R0L9B2"/>
<sequence length="108" mass="12116">MWGTCGPLQEMIKTPHTPNNSSDLLPAAIVPIPETFPIRTLEVEGLRSHENLQQHASSSVINFCIFKLPRHYWCHVHLHPICKKTASATQHRRLGGDLSIQKRASALC</sequence>
<accession>R0L9B2</accession>
<protein>
    <submittedName>
        <fullName evidence="1">Uncharacterized protein</fullName>
    </submittedName>
</protein>
<proteinExistence type="predicted"/>
<evidence type="ECO:0000313" key="2">
    <source>
        <dbReference type="Proteomes" id="UP000296049"/>
    </source>
</evidence>